<keyword evidence="6" id="KW-0326">Glycosidase</keyword>
<dbReference type="InterPro" id="IPR017853">
    <property type="entry name" value="GH"/>
</dbReference>
<sequence length="1069" mass="119866">MTFNKKNLMGGTKMNQTRAVRLSESLSLNGEDWKIRCENEAGDESFPFPGQDGGEWISATVPGNIQADLERARKLKPLWYGEGDPRLLEVARQDWWYRKDFDAPVSMTGKRIKLYLDGVDYACEVWLNGSRLGTHEGMFQRFDFDVTDVVRTGERNRLEVKISRMPEEILPYLIGSDGKMSGDGTPYFFVEANNKTRQVLKGLKSPANFSYDWGTNIWTLGIWKDVRLEASGPAKVEWVQVQTRLSEQYRKATVVVRLEVDSTENAEVAAIFHVSGNGISLSADIKAQLKKGSNMVEGRIELPDPELWWPNGYGDQPLYVLTSELVLASNSGISDRTTTRFGVRDVRWEQVEGAAEDFPNPFRLILNGRPIRTMGSNLVAPDLLYGRIGDRGRHFIQMAKACHMNTLRQHGGQVIFPDSLYDAADELGLMLLVDFPIANCVPENEPVFLHHFEETIRNIVKQLRNHPSIIEWSGGNELEWYFKQGSDHTALRVQEKAVSAEDDRLFRATCPIQGSRHAPWDYIPELHYKQFNVEIKDNFGVIPMMRYGEVGCQTPANLEVWHRDIPPASQWPINEEDPVLIRKNAVNAVFSKDMWLAKGTIEQLFGELDGLESLIKGGQFIGAEGVRYIIDALRAKGEKLGGFTTWDYNEPWPNGAGSFMIDYDGRPLMKYYFVKQALAPLTLQLKYDSLNYDMFDGKDIELLLVSDAAETASKLNWSWTARDRRGEAFAKGQGTACISPHEVVSLDQVNLLPPMATRLGPIVVELALRDASGEMLAERAYVFGMKGAKGPLRGLLNTGLPDHDYGIPYVTTCVNGGVVTRTEIKLVSAERVEHGGEESLSFVVANIGGMTAMFCELHSVLEYRTDLFIDNNFISIPPGETRVIKVCASSVREGLSLSQTGWEIRCWNADILRSEPSPDVVLSMGRLDSMTREYAGSLNEEVNEGREAFHEGRRIDPANVSYLVKEKVAFSFEAEAESARSTGKLRIHTADQASEKETLVAVYVNETSFTQKLQPGFGIQKADPAHLAFPKTLVFDLPAGTLHEGKNMIRIEVKGGWFSWDALDLVLNK</sequence>
<dbReference type="SUPFAM" id="SSF51445">
    <property type="entry name" value="(Trans)glycosidases"/>
    <property type="match status" value="1"/>
</dbReference>
<evidence type="ECO:0000256" key="5">
    <source>
        <dbReference type="ARBA" id="ARBA00022801"/>
    </source>
</evidence>
<evidence type="ECO:0000256" key="1">
    <source>
        <dbReference type="ARBA" id="ARBA00000829"/>
    </source>
</evidence>
<evidence type="ECO:0000256" key="6">
    <source>
        <dbReference type="ARBA" id="ARBA00023295"/>
    </source>
</evidence>
<dbReference type="InterPro" id="IPR036156">
    <property type="entry name" value="Beta-gal/glucu_dom_sf"/>
</dbReference>
<evidence type="ECO:0000256" key="2">
    <source>
        <dbReference type="ARBA" id="ARBA00007401"/>
    </source>
</evidence>
<keyword evidence="5" id="KW-0378">Hydrolase</keyword>
<dbReference type="PANTHER" id="PTHR43730:SF1">
    <property type="entry name" value="BETA-MANNOSIDASE"/>
    <property type="match status" value="1"/>
</dbReference>
<dbReference type="GO" id="GO:0005975">
    <property type="term" value="P:carbohydrate metabolic process"/>
    <property type="evidence" value="ECO:0007669"/>
    <property type="project" value="InterPro"/>
</dbReference>
<accession>A0A3G9JG70</accession>
<feature type="domain" description="Beta-mannosidase-like galactose-binding" evidence="9">
    <location>
        <begin position="52"/>
        <end position="224"/>
    </location>
</feature>
<feature type="domain" description="Glycoside hydrolase family 2 immunoglobulin-like beta-sandwich" evidence="7">
    <location>
        <begin position="235"/>
        <end position="344"/>
    </location>
</feature>
<dbReference type="AlphaFoldDB" id="A0A3G9JG70"/>
<evidence type="ECO:0000259" key="9">
    <source>
        <dbReference type="Pfam" id="PF22666"/>
    </source>
</evidence>
<dbReference type="InterPro" id="IPR006103">
    <property type="entry name" value="Glyco_hydro_2_cat"/>
</dbReference>
<keyword evidence="11" id="KW-1185">Reference proteome</keyword>
<feature type="domain" description="Glycoside hydrolase family 2 catalytic" evidence="8">
    <location>
        <begin position="441"/>
        <end position="497"/>
    </location>
</feature>
<dbReference type="PANTHER" id="PTHR43730">
    <property type="entry name" value="BETA-MANNOSIDASE"/>
    <property type="match status" value="1"/>
</dbReference>
<dbReference type="InterPro" id="IPR013783">
    <property type="entry name" value="Ig-like_fold"/>
</dbReference>
<dbReference type="Gene3D" id="3.20.20.80">
    <property type="entry name" value="Glycosidases"/>
    <property type="match status" value="1"/>
</dbReference>
<dbReference type="OrthoDB" id="9801077at2"/>
<dbReference type="InterPro" id="IPR006102">
    <property type="entry name" value="Ig-like_GH2"/>
</dbReference>
<dbReference type="Proteomes" id="UP000275368">
    <property type="component" value="Chromosome"/>
</dbReference>
<dbReference type="InterPro" id="IPR054593">
    <property type="entry name" value="Beta-mannosidase-like_N2"/>
</dbReference>
<dbReference type="GO" id="GO:0004567">
    <property type="term" value="F:beta-mannosidase activity"/>
    <property type="evidence" value="ECO:0007669"/>
    <property type="project" value="UniProtKB-EC"/>
</dbReference>
<dbReference type="SUPFAM" id="SSF49303">
    <property type="entry name" value="beta-Galactosidase/glucuronidase domain"/>
    <property type="match status" value="1"/>
</dbReference>
<dbReference type="InterPro" id="IPR008979">
    <property type="entry name" value="Galactose-bd-like_sf"/>
</dbReference>
<evidence type="ECO:0000259" key="8">
    <source>
        <dbReference type="Pfam" id="PF02836"/>
    </source>
</evidence>
<dbReference type="InterPro" id="IPR050887">
    <property type="entry name" value="Beta-mannosidase_GH2"/>
</dbReference>
<organism evidence="10 11">
    <name type="scientific">Paenibacillus baekrokdamisoli</name>
    <dbReference type="NCBI Taxonomy" id="1712516"/>
    <lineage>
        <taxon>Bacteria</taxon>
        <taxon>Bacillati</taxon>
        <taxon>Bacillota</taxon>
        <taxon>Bacilli</taxon>
        <taxon>Bacillales</taxon>
        <taxon>Paenibacillaceae</taxon>
        <taxon>Paenibacillus</taxon>
    </lineage>
</organism>
<proteinExistence type="inferred from homology"/>
<comment type="catalytic activity">
    <reaction evidence="1">
        <text>Hydrolysis of terminal, non-reducing beta-D-mannose residues in beta-D-mannosides.</text>
        <dbReference type="EC" id="3.2.1.25"/>
    </reaction>
</comment>
<keyword evidence="4" id="KW-0732">Signal</keyword>
<comment type="similarity">
    <text evidence="2">Belongs to the glycosyl hydrolase 2 family.</text>
</comment>
<dbReference type="Pfam" id="PF02836">
    <property type="entry name" value="Glyco_hydro_2_C"/>
    <property type="match status" value="1"/>
</dbReference>
<evidence type="ECO:0000313" key="10">
    <source>
        <dbReference type="EMBL" id="BBH23058.1"/>
    </source>
</evidence>
<dbReference type="KEGG" id="pbk:Back11_44030"/>
<evidence type="ECO:0000256" key="3">
    <source>
        <dbReference type="ARBA" id="ARBA00012754"/>
    </source>
</evidence>
<dbReference type="Gene3D" id="2.60.120.260">
    <property type="entry name" value="Galactose-binding domain-like"/>
    <property type="match status" value="1"/>
</dbReference>
<dbReference type="Pfam" id="PF00703">
    <property type="entry name" value="Glyco_hydro_2"/>
    <property type="match status" value="1"/>
</dbReference>
<dbReference type="Gene3D" id="2.60.40.10">
    <property type="entry name" value="Immunoglobulins"/>
    <property type="match status" value="1"/>
</dbReference>
<protein>
    <recommendedName>
        <fullName evidence="3">beta-mannosidase</fullName>
        <ecNumber evidence="3">3.2.1.25</ecNumber>
    </recommendedName>
</protein>
<dbReference type="EC" id="3.2.1.25" evidence="3"/>
<reference evidence="10 11" key="1">
    <citation type="submission" date="2018-11" db="EMBL/GenBank/DDBJ databases">
        <title>Complete genome sequence of Paenibacillus baekrokdamisoli strain KCTC 33723.</title>
        <authorList>
            <person name="Kang S.W."/>
            <person name="Lee K.C."/>
            <person name="Kim K.K."/>
            <person name="Kim J.S."/>
            <person name="Kim D.S."/>
            <person name="Ko S.H."/>
            <person name="Yang S.H."/>
            <person name="Lee J.S."/>
        </authorList>
    </citation>
    <scope>NUCLEOTIDE SEQUENCE [LARGE SCALE GENOMIC DNA]</scope>
    <source>
        <strain evidence="10 11">KCTC 33723</strain>
    </source>
</reference>
<evidence type="ECO:0000259" key="7">
    <source>
        <dbReference type="Pfam" id="PF00703"/>
    </source>
</evidence>
<gene>
    <name evidence="10" type="ORF">Back11_44030</name>
</gene>
<dbReference type="SUPFAM" id="SSF49785">
    <property type="entry name" value="Galactose-binding domain-like"/>
    <property type="match status" value="1"/>
</dbReference>
<evidence type="ECO:0000313" key="11">
    <source>
        <dbReference type="Proteomes" id="UP000275368"/>
    </source>
</evidence>
<name>A0A3G9JG70_9BACL</name>
<dbReference type="Pfam" id="PF22666">
    <property type="entry name" value="Glyco_hydro_2_N2"/>
    <property type="match status" value="1"/>
</dbReference>
<dbReference type="EMBL" id="AP019308">
    <property type="protein sequence ID" value="BBH23058.1"/>
    <property type="molecule type" value="Genomic_DNA"/>
</dbReference>
<dbReference type="GO" id="GO:0006516">
    <property type="term" value="P:glycoprotein catabolic process"/>
    <property type="evidence" value="ECO:0007669"/>
    <property type="project" value="TreeGrafter"/>
</dbReference>
<evidence type="ECO:0000256" key="4">
    <source>
        <dbReference type="ARBA" id="ARBA00022729"/>
    </source>
</evidence>